<name>A0A1W1E9D3_9ZZZZ</name>
<reference evidence="1" key="1">
    <citation type="submission" date="2016-10" db="EMBL/GenBank/DDBJ databases">
        <authorList>
            <person name="de Groot N.N."/>
        </authorList>
    </citation>
    <scope>NUCLEOTIDE SEQUENCE</scope>
</reference>
<organism evidence="1">
    <name type="scientific">hydrothermal vent metagenome</name>
    <dbReference type="NCBI Taxonomy" id="652676"/>
    <lineage>
        <taxon>unclassified sequences</taxon>
        <taxon>metagenomes</taxon>
        <taxon>ecological metagenomes</taxon>
    </lineage>
</organism>
<dbReference type="InterPro" id="IPR029063">
    <property type="entry name" value="SAM-dependent_MTases_sf"/>
</dbReference>
<proteinExistence type="predicted"/>
<dbReference type="SUPFAM" id="SSF53335">
    <property type="entry name" value="S-adenosyl-L-methionine-dependent methyltransferases"/>
    <property type="match status" value="1"/>
</dbReference>
<evidence type="ECO:0000313" key="1">
    <source>
        <dbReference type="EMBL" id="SFV90528.1"/>
    </source>
</evidence>
<sequence length="172" mass="20248">MKSIEQKSLEKLLQIIPDHPGIRLLHFADSGEEIPQIISSFIEDKGYEYQINCLDDTFFLTMRHTFAKSQHIHPIKFTLQRPRYMIQGKIFDYVFVTAPVAASMRENFLKRVHPIIKNGGNILIFLPKKEQEQRWEWLRLLEEHYYVASSTIDDLFAHYDVVISKKMHGWGG</sequence>
<dbReference type="EMBL" id="FPIB01000017">
    <property type="protein sequence ID" value="SFV90528.1"/>
    <property type="molecule type" value="Genomic_DNA"/>
</dbReference>
<dbReference type="AlphaFoldDB" id="A0A1W1E9D3"/>
<evidence type="ECO:0008006" key="2">
    <source>
        <dbReference type="Google" id="ProtNLM"/>
    </source>
</evidence>
<protein>
    <recommendedName>
        <fullName evidence="2">Methyltransferase type 11 domain-containing protein</fullName>
    </recommendedName>
</protein>
<gene>
    <name evidence="1" type="ORF">MNB_SV-4-853</name>
</gene>
<accession>A0A1W1E9D3</accession>